<evidence type="ECO:0000256" key="10">
    <source>
        <dbReference type="SAM" id="MobiDB-lite"/>
    </source>
</evidence>
<dbReference type="GO" id="GO:0005774">
    <property type="term" value="C:vacuolar membrane"/>
    <property type="evidence" value="ECO:0007669"/>
    <property type="project" value="UniProtKB-SubCell"/>
</dbReference>
<evidence type="ECO:0000256" key="9">
    <source>
        <dbReference type="RuleBase" id="RU369115"/>
    </source>
</evidence>
<keyword evidence="9" id="KW-0813">Transport</keyword>
<dbReference type="EMBL" id="JAJAGQ010000004">
    <property type="protein sequence ID" value="KAJ8565409.1"/>
    <property type="molecule type" value="Genomic_DNA"/>
</dbReference>
<evidence type="ECO:0000313" key="12">
    <source>
        <dbReference type="Proteomes" id="UP001152561"/>
    </source>
</evidence>
<feature type="region of interest" description="Disordered" evidence="10">
    <location>
        <begin position="34"/>
        <end position="53"/>
    </location>
</feature>
<feature type="region of interest" description="Disordered" evidence="10">
    <location>
        <begin position="1"/>
        <end position="22"/>
    </location>
</feature>
<evidence type="ECO:0000256" key="8">
    <source>
        <dbReference type="ARBA" id="ARBA00044464"/>
    </source>
</evidence>
<keyword evidence="3" id="KW-0410">Iron transport</keyword>
<evidence type="ECO:0000313" key="11">
    <source>
        <dbReference type="EMBL" id="KAJ8565409.1"/>
    </source>
</evidence>
<name>A0A9Q1MPI6_9SOLA</name>
<sequence length="286" mass="30719">MRGLRPRQSLRSNGKIGTNLKSLETETVEAVERMGERNKDGGTPLLEERPKEPWKGGEVVKSIMCAGPDAIVTSFSLVSSISSTHHSFVDVLVLGFANLLADGISKGFGDYVSSKTQSDVAPKKRSATEWDVINQHRPQKQGLLQQYQTLGMDVTDANTLVSIFAKYRDIMVDKKMTTEKGSLPQDQAEKPWKNGLITCAAFILCGCAPLLAFIVLIPFTHNDTHKFIGASVFSAVVLALLGIAKAKIAGKSCLLPAALTLCNGAIAGTAAYGIGWTLRNVAGLED</sequence>
<comment type="similarity">
    <text evidence="2 9">Belongs to the CCC1 family.</text>
</comment>
<accession>A0A9Q1MPI6</accession>
<dbReference type="AlphaFoldDB" id="A0A9Q1MPI6"/>
<feature type="transmembrane region" description="Helical" evidence="9">
    <location>
        <begin position="195"/>
        <end position="221"/>
    </location>
</feature>
<dbReference type="Pfam" id="PF01988">
    <property type="entry name" value="VIT1"/>
    <property type="match status" value="1"/>
</dbReference>
<evidence type="ECO:0000256" key="5">
    <source>
        <dbReference type="ARBA" id="ARBA00022692"/>
    </source>
</evidence>
<dbReference type="GO" id="GO:0140315">
    <property type="term" value="F:iron ion sequestering activity"/>
    <property type="evidence" value="ECO:0007669"/>
    <property type="project" value="UniProtKB-UniRule"/>
</dbReference>
<dbReference type="Proteomes" id="UP001152561">
    <property type="component" value="Unassembled WGS sequence"/>
</dbReference>
<evidence type="ECO:0000256" key="2">
    <source>
        <dbReference type="ARBA" id="ARBA00007049"/>
    </source>
</evidence>
<keyword evidence="12" id="KW-1185">Reference proteome</keyword>
<dbReference type="GO" id="GO:0005381">
    <property type="term" value="F:iron ion transmembrane transporter activity"/>
    <property type="evidence" value="ECO:0007669"/>
    <property type="project" value="UniProtKB-UniRule"/>
</dbReference>
<comment type="caution">
    <text evidence="11">The sequence shown here is derived from an EMBL/GenBank/DDBJ whole genome shotgun (WGS) entry which is preliminary data.</text>
</comment>
<evidence type="ECO:0000256" key="4">
    <source>
        <dbReference type="ARBA" id="ARBA00022554"/>
    </source>
</evidence>
<gene>
    <name evidence="11" type="ORF">K7X08_007985</name>
</gene>
<evidence type="ECO:0000256" key="3">
    <source>
        <dbReference type="ARBA" id="ARBA00022496"/>
    </source>
</evidence>
<reference evidence="12" key="1">
    <citation type="journal article" date="2023" name="Proc. Natl. Acad. Sci. U.S.A.">
        <title>Genomic and structural basis for evolution of tropane alkaloid biosynthesis.</title>
        <authorList>
            <person name="Wanga Y.-J."/>
            <person name="Taina T."/>
            <person name="Yua J.-Y."/>
            <person name="Lia J."/>
            <person name="Xua B."/>
            <person name="Chenc J."/>
            <person name="D'Auriad J.C."/>
            <person name="Huanga J.-P."/>
            <person name="Huanga S.-X."/>
        </authorList>
    </citation>
    <scope>NUCLEOTIDE SEQUENCE [LARGE SCALE GENOMIC DNA]</scope>
    <source>
        <strain evidence="12">cv. KIB-2019</strain>
    </source>
</reference>
<dbReference type="OrthoDB" id="73465at2759"/>
<keyword evidence="9" id="KW-0406">Ion transport</keyword>
<evidence type="ECO:0000256" key="6">
    <source>
        <dbReference type="ARBA" id="ARBA00022989"/>
    </source>
</evidence>
<keyword evidence="7 9" id="KW-0472">Membrane</keyword>
<dbReference type="PANTHER" id="PTHR31851">
    <property type="entry name" value="FE(2+)/MN(2+) TRANSPORTER PCL1"/>
    <property type="match status" value="1"/>
</dbReference>
<dbReference type="InterPro" id="IPR008217">
    <property type="entry name" value="Ccc1_fam"/>
</dbReference>
<comment type="caution">
    <text evidence="9">Lacks conserved residue(s) required for the propagation of feature annotation.</text>
</comment>
<keyword evidence="3" id="KW-0408">Iron</keyword>
<feature type="compositionally biased region" description="Polar residues" evidence="10">
    <location>
        <begin position="9"/>
        <end position="22"/>
    </location>
</feature>
<comment type="function">
    <text evidence="9">Vacuolar Fe(2+) uptake transporter.</text>
</comment>
<evidence type="ECO:0000256" key="1">
    <source>
        <dbReference type="ARBA" id="ARBA00004128"/>
    </source>
</evidence>
<keyword evidence="4 9" id="KW-0926">Vacuole</keyword>
<comment type="subcellular location">
    <subcellularLocation>
        <location evidence="1 9">Vacuole membrane</location>
        <topology evidence="1 9">Multi-pass membrane protein</topology>
    </subcellularLocation>
</comment>
<protein>
    <recommendedName>
        <fullName evidence="9">Vacuolar iron transporter</fullName>
    </recommendedName>
</protein>
<evidence type="ECO:0000256" key="7">
    <source>
        <dbReference type="ARBA" id="ARBA00023136"/>
    </source>
</evidence>
<proteinExistence type="inferred from homology"/>
<keyword evidence="6 9" id="KW-1133">Transmembrane helix</keyword>
<feature type="transmembrane region" description="Helical" evidence="9">
    <location>
        <begin position="253"/>
        <end position="274"/>
    </location>
</feature>
<comment type="catalytic activity">
    <reaction evidence="8">
        <text>Fe(2+)(in) = Fe(2+)(out)</text>
        <dbReference type="Rhea" id="RHEA:28486"/>
        <dbReference type="ChEBI" id="CHEBI:29033"/>
    </reaction>
    <physiologicalReaction direction="left-to-right" evidence="8">
        <dbReference type="Rhea" id="RHEA:28487"/>
    </physiologicalReaction>
</comment>
<keyword evidence="5 9" id="KW-0812">Transmembrane</keyword>
<dbReference type="GO" id="GO:0030026">
    <property type="term" value="P:intracellular manganese ion homeostasis"/>
    <property type="evidence" value="ECO:0007669"/>
    <property type="project" value="InterPro"/>
</dbReference>
<dbReference type="GO" id="GO:0005384">
    <property type="term" value="F:manganese ion transmembrane transporter activity"/>
    <property type="evidence" value="ECO:0007669"/>
    <property type="project" value="InterPro"/>
</dbReference>
<organism evidence="11 12">
    <name type="scientific">Anisodus acutangulus</name>
    <dbReference type="NCBI Taxonomy" id="402998"/>
    <lineage>
        <taxon>Eukaryota</taxon>
        <taxon>Viridiplantae</taxon>
        <taxon>Streptophyta</taxon>
        <taxon>Embryophyta</taxon>
        <taxon>Tracheophyta</taxon>
        <taxon>Spermatophyta</taxon>
        <taxon>Magnoliopsida</taxon>
        <taxon>eudicotyledons</taxon>
        <taxon>Gunneridae</taxon>
        <taxon>Pentapetalae</taxon>
        <taxon>asterids</taxon>
        <taxon>lamiids</taxon>
        <taxon>Solanales</taxon>
        <taxon>Solanaceae</taxon>
        <taxon>Solanoideae</taxon>
        <taxon>Hyoscyameae</taxon>
        <taxon>Anisodus</taxon>
    </lineage>
</organism>
<feature type="transmembrane region" description="Helical" evidence="9">
    <location>
        <begin position="227"/>
        <end position="246"/>
    </location>
</feature>